<name>A0A5M9K5P4_MONFR</name>
<evidence type="ECO:0000313" key="2">
    <source>
        <dbReference type="Proteomes" id="UP000322873"/>
    </source>
</evidence>
<dbReference type="VEuPathDB" id="FungiDB:MFRU_021g01230"/>
<proteinExistence type="predicted"/>
<reference evidence="1 2" key="1">
    <citation type="submission" date="2019-06" db="EMBL/GenBank/DDBJ databases">
        <title>Genome Sequence of the Brown Rot Fungal Pathogen Monilinia fructicola.</title>
        <authorList>
            <person name="De Miccolis Angelini R.M."/>
            <person name="Landi L."/>
            <person name="Abate D."/>
            <person name="Pollastro S."/>
            <person name="Romanazzi G."/>
            <person name="Faretra F."/>
        </authorList>
    </citation>
    <scope>NUCLEOTIDE SEQUENCE [LARGE SCALE GENOMIC DNA]</scope>
    <source>
        <strain evidence="1 2">Mfrc123</strain>
    </source>
</reference>
<sequence length="101" mass="11671">MNQIIDRIQDENISHGYLFSRNEIQEVYAPSEENKGLKHYLVMLMEVEMVRAQDADVIEAGFDLAVLIPSLERHLTNIIEDRDRGAVFNSNTLGARTRLRR</sequence>
<organism evidence="1 2">
    <name type="scientific">Monilinia fructicola</name>
    <name type="common">Brown rot fungus</name>
    <name type="synonym">Ciboria fructicola</name>
    <dbReference type="NCBI Taxonomy" id="38448"/>
    <lineage>
        <taxon>Eukaryota</taxon>
        <taxon>Fungi</taxon>
        <taxon>Dikarya</taxon>
        <taxon>Ascomycota</taxon>
        <taxon>Pezizomycotina</taxon>
        <taxon>Leotiomycetes</taxon>
        <taxon>Helotiales</taxon>
        <taxon>Sclerotiniaceae</taxon>
        <taxon>Monilinia</taxon>
    </lineage>
</organism>
<accession>A0A5M9K5P4</accession>
<dbReference type="AlphaFoldDB" id="A0A5M9K5P4"/>
<dbReference type="Proteomes" id="UP000322873">
    <property type="component" value="Unassembled WGS sequence"/>
</dbReference>
<comment type="caution">
    <text evidence="1">The sequence shown here is derived from an EMBL/GenBank/DDBJ whole genome shotgun (WGS) entry which is preliminary data.</text>
</comment>
<evidence type="ECO:0000313" key="1">
    <source>
        <dbReference type="EMBL" id="KAA8577148.1"/>
    </source>
</evidence>
<dbReference type="EMBL" id="VICG01000001">
    <property type="protein sequence ID" value="KAA8577148.1"/>
    <property type="molecule type" value="Genomic_DNA"/>
</dbReference>
<gene>
    <name evidence="1" type="ORF">EYC84_007146</name>
</gene>
<protein>
    <submittedName>
        <fullName evidence="1">Uncharacterized protein</fullName>
    </submittedName>
</protein>
<keyword evidence="2" id="KW-1185">Reference proteome</keyword>
<dbReference type="OrthoDB" id="3478582at2759"/>